<evidence type="ECO:0000256" key="2">
    <source>
        <dbReference type="ARBA" id="ARBA00022723"/>
    </source>
</evidence>
<feature type="active site" evidence="5">
    <location>
        <position position="108"/>
    </location>
</feature>
<dbReference type="InterPro" id="IPR005135">
    <property type="entry name" value="Endo/exonuclease/phosphatase"/>
</dbReference>
<sequence>MRLGTWNVNSARTRIDRIVEVLTRHDLDVLAIQETKCRTDQFPIDPLREAGYDAATWGINQWNGVAVISRVGLDDVTRGFPGQPTFRDTLEPRALGVTCAGVRVWSLYVPHGRGLTDPHMAYKLAWFEALRAAVSQRLDDEPDLAMALVGDFNVAPLDSDVWDIAAFEGATHVSDAERQAFAALADAGLREVSRDYAPGYTYWDYQKLRFPRNEGMKIDFAYASTALAQRVTGAVIDRDERKGKGASDHVPLILDIADEA</sequence>
<evidence type="ECO:0000256" key="5">
    <source>
        <dbReference type="PIRSR" id="PIRSR604808-1"/>
    </source>
</evidence>
<dbReference type="PROSITE" id="PS51435">
    <property type="entry name" value="AP_NUCLEASE_F1_4"/>
    <property type="match status" value="1"/>
</dbReference>
<dbReference type="PANTHER" id="PTHR43250">
    <property type="entry name" value="EXODEOXYRIBONUCLEASE III"/>
    <property type="match status" value="1"/>
</dbReference>
<comment type="similarity">
    <text evidence="1">Belongs to the DNA repair enzymes AP/ExoA family.</text>
</comment>
<evidence type="ECO:0000256" key="1">
    <source>
        <dbReference type="ARBA" id="ARBA00007092"/>
    </source>
</evidence>
<feature type="site" description="Interaction with DNA substrate" evidence="7">
    <location>
        <position position="249"/>
    </location>
</feature>
<evidence type="ECO:0000313" key="9">
    <source>
        <dbReference type="EMBL" id="MBD3689419.1"/>
    </source>
</evidence>
<keyword evidence="2 6" id="KW-0479">Metal-binding</keyword>
<feature type="binding site" evidence="6">
    <location>
        <position position="7"/>
    </location>
    <ligand>
        <name>Mg(2+)</name>
        <dbReference type="ChEBI" id="CHEBI:18420"/>
        <label>1</label>
    </ligand>
</feature>
<name>A0A8I0GG54_9ACTO</name>
<keyword evidence="3" id="KW-0378">Hydrolase</keyword>
<comment type="caution">
    <text evidence="9">The sequence shown here is derived from an EMBL/GenBank/DDBJ whole genome shotgun (WGS) entry which is preliminary data.</text>
</comment>
<dbReference type="InterPro" id="IPR037493">
    <property type="entry name" value="ExoIII-like"/>
</dbReference>
<dbReference type="SUPFAM" id="SSF56219">
    <property type="entry name" value="DNase I-like"/>
    <property type="match status" value="1"/>
</dbReference>
<reference evidence="9 10" key="1">
    <citation type="submission" date="2020-08" db="EMBL/GenBank/DDBJ databases">
        <title>Winkia gen. nov., sp. nov., isolated from faeces of the Anser albifrons in China.</title>
        <authorList>
            <person name="Liu Q."/>
        </authorList>
    </citation>
    <scope>NUCLEOTIDE SEQUENCE [LARGE SCALE GENOMIC DNA]</scope>
    <source>
        <strain evidence="9 10">C62</strain>
    </source>
</reference>
<dbReference type="Gene3D" id="3.60.10.10">
    <property type="entry name" value="Endonuclease/exonuclease/phosphatase"/>
    <property type="match status" value="1"/>
</dbReference>
<accession>A0A8I0GG54</accession>
<evidence type="ECO:0000256" key="3">
    <source>
        <dbReference type="ARBA" id="ARBA00022801"/>
    </source>
</evidence>
<feature type="site" description="Important for catalytic activity" evidence="7">
    <location>
        <position position="219"/>
    </location>
</feature>
<keyword evidence="9" id="KW-0255">Endonuclease</keyword>
<feature type="active site" description="Proton donor/acceptor" evidence="5">
    <location>
        <position position="151"/>
    </location>
</feature>
<dbReference type="NCBIfam" id="TIGR00633">
    <property type="entry name" value="xth"/>
    <property type="match status" value="1"/>
</dbReference>
<dbReference type="PANTHER" id="PTHR43250:SF2">
    <property type="entry name" value="EXODEOXYRIBONUCLEASE III"/>
    <property type="match status" value="1"/>
</dbReference>
<feature type="domain" description="Endonuclease/exonuclease/phosphatase" evidence="8">
    <location>
        <begin position="4"/>
        <end position="249"/>
    </location>
</feature>
<dbReference type="InterPro" id="IPR004808">
    <property type="entry name" value="AP_endonuc_1"/>
</dbReference>
<feature type="binding site" evidence="6">
    <location>
        <position position="153"/>
    </location>
    <ligand>
        <name>Mg(2+)</name>
        <dbReference type="ChEBI" id="CHEBI:18420"/>
        <label>1</label>
    </ligand>
</feature>
<feature type="binding site" evidence="6">
    <location>
        <position position="248"/>
    </location>
    <ligand>
        <name>Mg(2+)</name>
        <dbReference type="ChEBI" id="CHEBI:18420"/>
        <label>1</label>
    </ligand>
</feature>
<dbReference type="Proteomes" id="UP000627538">
    <property type="component" value="Unassembled WGS sequence"/>
</dbReference>
<dbReference type="EMBL" id="JACRUO010000001">
    <property type="protein sequence ID" value="MBD3689419.1"/>
    <property type="molecule type" value="Genomic_DNA"/>
</dbReference>
<evidence type="ECO:0000256" key="7">
    <source>
        <dbReference type="PIRSR" id="PIRSR604808-3"/>
    </source>
</evidence>
<protein>
    <submittedName>
        <fullName evidence="9">Endonuclease/exonuclease/phosphatase family protein</fullName>
    </submittedName>
</protein>
<proteinExistence type="inferred from homology"/>
<keyword evidence="9" id="KW-0540">Nuclease</keyword>
<dbReference type="InterPro" id="IPR036691">
    <property type="entry name" value="Endo/exonu/phosph_ase_sf"/>
</dbReference>
<dbReference type="GO" id="GO:0006281">
    <property type="term" value="P:DNA repair"/>
    <property type="evidence" value="ECO:0007669"/>
    <property type="project" value="InterPro"/>
</dbReference>
<feature type="site" description="Transition state stabilizer" evidence="7">
    <location>
        <position position="153"/>
    </location>
</feature>
<keyword evidence="4 6" id="KW-0460">Magnesium</keyword>
<dbReference type="GO" id="GO:0008311">
    <property type="term" value="F:double-stranded DNA 3'-5' DNA exonuclease activity"/>
    <property type="evidence" value="ECO:0007669"/>
    <property type="project" value="InterPro"/>
</dbReference>
<feature type="binding site" evidence="6">
    <location>
        <position position="34"/>
    </location>
    <ligand>
        <name>Mg(2+)</name>
        <dbReference type="ChEBI" id="CHEBI:18420"/>
        <label>1</label>
    </ligand>
</feature>
<evidence type="ECO:0000313" key="10">
    <source>
        <dbReference type="Proteomes" id="UP000627538"/>
    </source>
</evidence>
<dbReference type="AlphaFoldDB" id="A0A8I0GG54"/>
<evidence type="ECO:0000259" key="8">
    <source>
        <dbReference type="Pfam" id="PF03372"/>
    </source>
</evidence>
<keyword evidence="6" id="KW-0464">Manganese</keyword>
<comment type="cofactor">
    <cofactor evidence="6">
        <name>Mg(2+)</name>
        <dbReference type="ChEBI" id="CHEBI:18420"/>
    </cofactor>
    <cofactor evidence="6">
        <name>Mn(2+)</name>
        <dbReference type="ChEBI" id="CHEBI:29035"/>
    </cofactor>
    <text evidence="6">Probably binds two magnesium or manganese ions per subunit.</text>
</comment>
<gene>
    <name evidence="9" type="ORF">H8R10_04135</name>
</gene>
<dbReference type="Pfam" id="PF03372">
    <property type="entry name" value="Exo_endo_phos"/>
    <property type="match status" value="1"/>
</dbReference>
<feature type="binding site" evidence="6">
    <location>
        <position position="249"/>
    </location>
    <ligand>
        <name>Mg(2+)</name>
        <dbReference type="ChEBI" id="CHEBI:18420"/>
        <label>1</label>
    </ligand>
</feature>
<feature type="binding site" evidence="6">
    <location>
        <position position="151"/>
    </location>
    <ligand>
        <name>Mg(2+)</name>
        <dbReference type="ChEBI" id="CHEBI:18420"/>
        <label>1</label>
    </ligand>
</feature>
<evidence type="ECO:0000256" key="6">
    <source>
        <dbReference type="PIRSR" id="PIRSR604808-2"/>
    </source>
</evidence>
<dbReference type="GO" id="GO:0004519">
    <property type="term" value="F:endonuclease activity"/>
    <property type="evidence" value="ECO:0007669"/>
    <property type="project" value="UniProtKB-KW"/>
</dbReference>
<keyword evidence="10" id="KW-1185">Reference proteome</keyword>
<dbReference type="RefSeq" id="WP_191071467.1">
    <property type="nucleotide sequence ID" value="NZ_CP060506.1"/>
</dbReference>
<organism evidence="9 10">
    <name type="scientific">Nanchangia anserum</name>
    <dbReference type="NCBI Taxonomy" id="2692125"/>
    <lineage>
        <taxon>Bacteria</taxon>
        <taxon>Bacillati</taxon>
        <taxon>Actinomycetota</taxon>
        <taxon>Actinomycetes</taxon>
        <taxon>Actinomycetales</taxon>
        <taxon>Actinomycetaceae</taxon>
        <taxon>Nanchangia</taxon>
    </lineage>
</organism>
<evidence type="ECO:0000256" key="4">
    <source>
        <dbReference type="ARBA" id="ARBA00022842"/>
    </source>
</evidence>
<feature type="active site" description="Proton acceptor" evidence="5">
    <location>
        <position position="249"/>
    </location>
</feature>
<keyword evidence="9" id="KW-0269">Exonuclease</keyword>
<dbReference type="GO" id="GO:0046872">
    <property type="term" value="F:metal ion binding"/>
    <property type="evidence" value="ECO:0007669"/>
    <property type="project" value="UniProtKB-KW"/>
</dbReference>